<dbReference type="OrthoDB" id="9808470at2"/>
<dbReference type="CDD" id="cd04725">
    <property type="entry name" value="OMP_decarboxylase_like"/>
    <property type="match status" value="1"/>
</dbReference>
<keyword evidence="10" id="KW-1185">Reference proteome</keyword>
<feature type="domain" description="Orotidine 5'-phosphate decarboxylase" evidence="8">
    <location>
        <begin position="16"/>
        <end position="264"/>
    </location>
</feature>
<keyword evidence="3 7" id="KW-0210">Decarboxylase</keyword>
<evidence type="ECO:0000313" key="10">
    <source>
        <dbReference type="Proteomes" id="UP000247903"/>
    </source>
</evidence>
<evidence type="ECO:0000256" key="1">
    <source>
        <dbReference type="ARBA" id="ARBA00004861"/>
    </source>
</evidence>
<dbReference type="Proteomes" id="UP000247903">
    <property type="component" value="Unassembled WGS sequence"/>
</dbReference>
<keyword evidence="5 7" id="KW-0456">Lyase</keyword>
<comment type="similarity">
    <text evidence="2 7">Belongs to the OMP decarboxylase family. Type 2 subfamily.</text>
</comment>
<dbReference type="GO" id="GO:0006207">
    <property type="term" value="P:'de novo' pyrimidine nucleobase biosynthetic process"/>
    <property type="evidence" value="ECO:0007669"/>
    <property type="project" value="InterPro"/>
</dbReference>
<dbReference type="Gene3D" id="3.20.20.70">
    <property type="entry name" value="Aldolase class I"/>
    <property type="match status" value="1"/>
</dbReference>
<dbReference type="SUPFAM" id="SSF51366">
    <property type="entry name" value="Ribulose-phoshate binding barrel"/>
    <property type="match status" value="1"/>
</dbReference>
<evidence type="ECO:0000256" key="2">
    <source>
        <dbReference type="ARBA" id="ARBA00008847"/>
    </source>
</evidence>
<comment type="caution">
    <text evidence="9">The sequence shown here is derived from an EMBL/GenBank/DDBJ whole genome shotgun (WGS) entry which is preliminary data.</text>
</comment>
<dbReference type="InterPro" id="IPR001754">
    <property type="entry name" value="OMPdeCOase_dom"/>
</dbReference>
<dbReference type="NCBIfam" id="TIGR02127">
    <property type="entry name" value="pyrF_sub2"/>
    <property type="match status" value="1"/>
</dbReference>
<dbReference type="UniPathway" id="UPA00070">
    <property type="reaction ID" value="UER00120"/>
</dbReference>
<evidence type="ECO:0000313" key="9">
    <source>
        <dbReference type="EMBL" id="PXY42324.1"/>
    </source>
</evidence>
<dbReference type="EC" id="4.1.1.23" evidence="7"/>
<dbReference type="GO" id="GO:0044205">
    <property type="term" value="P:'de novo' UMP biosynthetic process"/>
    <property type="evidence" value="ECO:0007669"/>
    <property type="project" value="UniProtKB-UniRule"/>
</dbReference>
<keyword evidence="4 7" id="KW-0665">Pyrimidine biosynthesis</keyword>
<sequence length="283" mass="31444">MTTQQLHEQILQKKSFLCVGLDPDLDKIPPHLLETEDPVFEFNKAIIDATHDLTVAYKPNTAFFEAYGIKGWISLQKTISYINEKFPDVFTIADAKRGDIGNTSSMYAKAFFEDLQFDSVTVAPYMGKDSVEPFLAFENKHTIILALTSNEGAFDFQTLTINGGQGRAEQSEAKELYKQVLETSKTWKNSENLMYVVGATKAEYFTEIRKIVPDSFLLVPGIGAQGGSLSEVCKYGMNDKVGLLVNSARAIIYASNGTDFAEKAREEALKVQQEMESILSSKA</sequence>
<comment type="catalytic activity">
    <reaction evidence="6 7">
        <text>orotidine 5'-phosphate + H(+) = UMP + CO2</text>
        <dbReference type="Rhea" id="RHEA:11596"/>
        <dbReference type="ChEBI" id="CHEBI:15378"/>
        <dbReference type="ChEBI" id="CHEBI:16526"/>
        <dbReference type="ChEBI" id="CHEBI:57538"/>
        <dbReference type="ChEBI" id="CHEBI:57865"/>
        <dbReference type="EC" id="4.1.1.23"/>
    </reaction>
</comment>
<protein>
    <recommendedName>
        <fullName evidence="7">Orotidine 5'-phosphate decarboxylase</fullName>
        <ecNumber evidence="7">4.1.1.23</ecNumber>
    </recommendedName>
    <alternativeName>
        <fullName evidence="7">OMP decarboxylase</fullName>
        <shortName evidence="7">OMPDCase</shortName>
        <shortName evidence="7">OMPdecase</shortName>
    </alternativeName>
</protein>
<evidence type="ECO:0000259" key="8">
    <source>
        <dbReference type="SMART" id="SM00934"/>
    </source>
</evidence>
<proteinExistence type="inferred from homology"/>
<dbReference type="FunFam" id="3.20.20.70:FF:000157">
    <property type="entry name" value="Orotidine 5'-phosphate decarboxylase"/>
    <property type="match status" value="1"/>
</dbReference>
<name>A0A2V4C7Z0_9FLAO</name>
<evidence type="ECO:0000256" key="4">
    <source>
        <dbReference type="ARBA" id="ARBA00022975"/>
    </source>
</evidence>
<feature type="active site" description="Proton donor" evidence="7">
    <location>
        <position position="96"/>
    </location>
</feature>
<dbReference type="GO" id="GO:0004590">
    <property type="term" value="F:orotidine-5'-phosphate decarboxylase activity"/>
    <property type="evidence" value="ECO:0007669"/>
    <property type="project" value="UniProtKB-UniRule"/>
</dbReference>
<evidence type="ECO:0000256" key="3">
    <source>
        <dbReference type="ARBA" id="ARBA00022793"/>
    </source>
</evidence>
<comment type="pathway">
    <text evidence="1 7">Pyrimidine metabolism; UMP biosynthesis via de novo pathway; UMP from orotate: step 2/2.</text>
</comment>
<organism evidence="9 10">
    <name type="scientific">Flavobacterium cheongpyeongense</name>
    <dbReference type="NCBI Taxonomy" id="2212651"/>
    <lineage>
        <taxon>Bacteria</taxon>
        <taxon>Pseudomonadati</taxon>
        <taxon>Bacteroidota</taxon>
        <taxon>Flavobacteriia</taxon>
        <taxon>Flavobacteriales</taxon>
        <taxon>Flavobacteriaceae</taxon>
        <taxon>Flavobacterium</taxon>
    </lineage>
</organism>
<dbReference type="PANTHER" id="PTHR43375">
    <property type="entry name" value="OROTIDINE 5'-PHOSPHATE DECARBOXYLASE"/>
    <property type="match status" value="1"/>
</dbReference>
<accession>A0A2V4C7Z0</accession>
<dbReference type="HAMAP" id="MF_01215">
    <property type="entry name" value="OMPdecase_type2"/>
    <property type="match status" value="1"/>
</dbReference>
<dbReference type="InterPro" id="IPR011995">
    <property type="entry name" value="OMPdecase_type-2"/>
</dbReference>
<evidence type="ECO:0000256" key="7">
    <source>
        <dbReference type="HAMAP-Rule" id="MF_01215"/>
    </source>
</evidence>
<evidence type="ECO:0000256" key="5">
    <source>
        <dbReference type="ARBA" id="ARBA00023239"/>
    </source>
</evidence>
<evidence type="ECO:0000256" key="6">
    <source>
        <dbReference type="ARBA" id="ARBA00049157"/>
    </source>
</evidence>
<dbReference type="RefSeq" id="WP_110305295.1">
    <property type="nucleotide sequence ID" value="NZ_QJHK01000002.1"/>
</dbReference>
<dbReference type="SMART" id="SM00934">
    <property type="entry name" value="OMPdecase"/>
    <property type="match status" value="1"/>
</dbReference>
<gene>
    <name evidence="7 9" type="primary">pyrF</name>
    <name evidence="9" type="ORF">DMB65_03590</name>
</gene>
<dbReference type="Pfam" id="PF00215">
    <property type="entry name" value="OMPdecase"/>
    <property type="match status" value="1"/>
</dbReference>
<dbReference type="InterPro" id="IPR011060">
    <property type="entry name" value="RibuloseP-bd_barrel"/>
</dbReference>
<dbReference type="InterPro" id="IPR013785">
    <property type="entry name" value="Aldolase_TIM"/>
</dbReference>
<dbReference type="PANTHER" id="PTHR43375:SF1">
    <property type="entry name" value="OROTIDINE 5'-PHOSPHATE DECARBOXYLASE"/>
    <property type="match status" value="1"/>
</dbReference>
<reference evidence="9 10" key="1">
    <citation type="submission" date="2018-05" db="EMBL/GenBank/DDBJ databases">
        <title>Flavobacterium sp. strain IMCC34759, incomplete genome.</title>
        <authorList>
            <person name="Joung Y."/>
            <person name="Cho J."/>
        </authorList>
    </citation>
    <scope>NUCLEOTIDE SEQUENCE [LARGE SCALE GENOMIC DNA]</scope>
    <source>
        <strain evidence="9 10">IMCC34759</strain>
    </source>
</reference>
<dbReference type="EMBL" id="QJHK01000002">
    <property type="protein sequence ID" value="PXY42324.1"/>
    <property type="molecule type" value="Genomic_DNA"/>
</dbReference>
<dbReference type="AlphaFoldDB" id="A0A2V4C7Z0"/>